<dbReference type="STRING" id="929558.SMGD1_2857"/>
<sequence length="249" mass="28992">MQTFGKFSTNFDQEYLTKHYIYINEKDENREDILIDINDLEEMLKKKRKTVAGTIFLYNPTISPVGFNTNSLLAKQGFVFDDKFHELNFNDMMNLFSKSIRDGYRGKLLEIKYLFGLNRGNIEPTPILEELDADLDKYNSNQLTRFDKQLNYQDYLNLSLNGKFVYFGSGHKHDRHHKEIIAYARNIAAQAVKLGKEIYFTHDNNYAASECVDVAYFLAPLAVGKIKEKRINAFKNAFRTNPPTIQKLQ</sequence>
<reference evidence="2 3" key="1">
    <citation type="journal article" date="2012" name="Proc. Natl. Acad. Sci. U.S.A.">
        <title>Genome and physiology of a model Epsilonproteobacterium responsible for sulfide detoxification in marine oxygen depletion zones.</title>
        <authorList>
            <person name="Grote J."/>
            <person name="Schott T."/>
            <person name="Bruckner C.G."/>
            <person name="Glockner F.O."/>
            <person name="Jost G."/>
            <person name="Teeling H."/>
            <person name="Labrenz M."/>
            <person name="Jurgens K."/>
        </authorList>
    </citation>
    <scope>NUCLEOTIDE SEQUENCE [LARGE SCALE GENOMIC DNA]</scope>
    <source>
        <strain evidence="2 3">GD1</strain>
    </source>
</reference>
<dbReference type="OrthoDB" id="5333102at2"/>
<keyword evidence="3" id="KW-1185">Reference proteome</keyword>
<evidence type="ECO:0000313" key="3">
    <source>
        <dbReference type="Proteomes" id="UP000006431"/>
    </source>
</evidence>
<dbReference type="EMBL" id="AFRZ01000001">
    <property type="protein sequence ID" value="EHP31379.1"/>
    <property type="molecule type" value="Genomic_DNA"/>
</dbReference>
<keyword evidence="1" id="KW-0175">Coiled coil</keyword>
<dbReference type="HOGENOM" id="CLU_1137559_0_0_7"/>
<accession>B6BJX7</accession>
<comment type="caution">
    <text evidence="2">The sequence shown here is derived from an EMBL/GenBank/DDBJ whole genome shotgun (WGS) entry which is preliminary data.</text>
</comment>
<protein>
    <submittedName>
        <fullName evidence="2">Uncharacterized protein</fullName>
    </submittedName>
</protein>
<gene>
    <name evidence="2" type="ORF">SMGD1_2857</name>
</gene>
<dbReference type="AlphaFoldDB" id="B6BJX7"/>
<organism evidence="2 3">
    <name type="scientific">Sulfurimonas gotlandica (strain DSM 19862 / JCM 16533 / GD1)</name>
    <dbReference type="NCBI Taxonomy" id="929558"/>
    <lineage>
        <taxon>Bacteria</taxon>
        <taxon>Pseudomonadati</taxon>
        <taxon>Campylobacterota</taxon>
        <taxon>Epsilonproteobacteria</taxon>
        <taxon>Campylobacterales</taxon>
        <taxon>Sulfurimonadaceae</taxon>
        <taxon>Sulfurimonas</taxon>
    </lineage>
</organism>
<dbReference type="RefSeq" id="WP_008337259.1">
    <property type="nucleotide sequence ID" value="NZ_AFRZ01000001.1"/>
</dbReference>
<dbReference type="eggNOG" id="ENOG5030SZD">
    <property type="taxonomic scope" value="Bacteria"/>
</dbReference>
<dbReference type="PATRIC" id="fig|929558.5.peg.2847"/>
<proteinExistence type="predicted"/>
<name>B6BJX7_SULGG</name>
<feature type="coiled-coil region" evidence="1">
    <location>
        <begin position="23"/>
        <end position="50"/>
    </location>
</feature>
<evidence type="ECO:0000313" key="2">
    <source>
        <dbReference type="EMBL" id="EHP31379.1"/>
    </source>
</evidence>
<dbReference type="Proteomes" id="UP000006431">
    <property type="component" value="Unassembled WGS sequence"/>
</dbReference>
<evidence type="ECO:0000256" key="1">
    <source>
        <dbReference type="SAM" id="Coils"/>
    </source>
</evidence>
<accession>H1FUN5</accession>